<keyword evidence="3 5" id="KW-1133">Transmembrane helix</keyword>
<keyword evidence="8" id="KW-1185">Reference proteome</keyword>
<dbReference type="Pfam" id="PF02656">
    <property type="entry name" value="DUF202"/>
    <property type="match status" value="1"/>
</dbReference>
<feature type="domain" description="DUF202" evidence="6">
    <location>
        <begin position="8"/>
        <end position="72"/>
    </location>
</feature>
<dbReference type="RefSeq" id="WP_301131285.1">
    <property type="nucleotide sequence ID" value="NZ_JAUHPW010000002.1"/>
</dbReference>
<organism evidence="7 8">
    <name type="scientific">Demequina litoralis</name>
    <dbReference type="NCBI Taxonomy" id="3051660"/>
    <lineage>
        <taxon>Bacteria</taxon>
        <taxon>Bacillati</taxon>
        <taxon>Actinomycetota</taxon>
        <taxon>Actinomycetes</taxon>
        <taxon>Micrococcales</taxon>
        <taxon>Demequinaceae</taxon>
        <taxon>Demequina</taxon>
    </lineage>
</organism>
<keyword evidence="4 5" id="KW-0472">Membrane</keyword>
<dbReference type="EMBL" id="JAUHPW010000002">
    <property type="protein sequence ID" value="MDN4474868.1"/>
    <property type="molecule type" value="Genomic_DNA"/>
</dbReference>
<evidence type="ECO:0000256" key="5">
    <source>
        <dbReference type="SAM" id="Phobius"/>
    </source>
</evidence>
<evidence type="ECO:0000256" key="4">
    <source>
        <dbReference type="ARBA" id="ARBA00023136"/>
    </source>
</evidence>
<comment type="subcellular location">
    <subcellularLocation>
        <location evidence="1">Endomembrane system</location>
        <topology evidence="1">Multi-pass membrane protein</topology>
    </subcellularLocation>
</comment>
<accession>A0ABT8G6T9</accession>
<comment type="caution">
    <text evidence="7">The sequence shown here is derived from an EMBL/GenBank/DDBJ whole genome shotgun (WGS) entry which is preliminary data.</text>
</comment>
<evidence type="ECO:0000313" key="8">
    <source>
        <dbReference type="Proteomes" id="UP001172728"/>
    </source>
</evidence>
<feature type="transmembrane region" description="Helical" evidence="5">
    <location>
        <begin position="45"/>
        <end position="63"/>
    </location>
</feature>
<evidence type="ECO:0000256" key="2">
    <source>
        <dbReference type="ARBA" id="ARBA00022692"/>
    </source>
</evidence>
<reference evidence="7" key="1">
    <citation type="submission" date="2023-06" db="EMBL/GenBank/DDBJ databases">
        <title>Sysu t00192.</title>
        <authorList>
            <person name="Gao L."/>
            <person name="Fang B.-Z."/>
            <person name="Li W.-J."/>
        </authorList>
    </citation>
    <scope>NUCLEOTIDE SEQUENCE</scope>
    <source>
        <strain evidence="7">SYSU T00192</strain>
    </source>
</reference>
<dbReference type="InterPro" id="IPR003807">
    <property type="entry name" value="DUF202"/>
</dbReference>
<protein>
    <submittedName>
        <fullName evidence="7">DUF202 domain-containing protein</fullName>
    </submittedName>
</protein>
<keyword evidence="2 5" id="KW-0812">Transmembrane</keyword>
<gene>
    <name evidence="7" type="ORF">QQX09_03245</name>
</gene>
<evidence type="ECO:0000256" key="1">
    <source>
        <dbReference type="ARBA" id="ARBA00004127"/>
    </source>
</evidence>
<evidence type="ECO:0000259" key="6">
    <source>
        <dbReference type="Pfam" id="PF02656"/>
    </source>
</evidence>
<evidence type="ECO:0000256" key="3">
    <source>
        <dbReference type="ARBA" id="ARBA00022989"/>
    </source>
</evidence>
<name>A0ABT8G6T9_9MICO</name>
<dbReference type="Proteomes" id="UP001172728">
    <property type="component" value="Unassembled WGS sequence"/>
</dbReference>
<feature type="transmembrane region" description="Helical" evidence="5">
    <location>
        <begin position="84"/>
        <end position="106"/>
    </location>
</feature>
<proteinExistence type="predicted"/>
<sequence>MSEDRVYDDGLALERTALAWQRTALAFAVAAVAAAQLFLPAGLPAVVLAFAGAACAIATLMVATMRYRAVHRHLHRTGRHPGPGVAVAGLTASVVLLGVACLAYALGR</sequence>
<evidence type="ECO:0000313" key="7">
    <source>
        <dbReference type="EMBL" id="MDN4474868.1"/>
    </source>
</evidence>